<accession>A0AAV1G1V0</accession>
<reference evidence="2" key="1">
    <citation type="submission" date="2023-08" db="EMBL/GenBank/DDBJ databases">
        <authorList>
            <person name="Alioto T."/>
            <person name="Alioto T."/>
            <person name="Gomez Garrido J."/>
        </authorList>
    </citation>
    <scope>NUCLEOTIDE SEQUENCE</scope>
</reference>
<evidence type="ECO:0000256" key="1">
    <source>
        <dbReference type="SAM" id="MobiDB-lite"/>
    </source>
</evidence>
<proteinExistence type="predicted"/>
<dbReference type="Proteomes" id="UP001178508">
    <property type="component" value="Chromosome 11"/>
</dbReference>
<gene>
    <name evidence="2" type="ORF">XNOV1_A023245</name>
</gene>
<dbReference type="AlphaFoldDB" id="A0AAV1G1V0"/>
<evidence type="ECO:0000313" key="3">
    <source>
        <dbReference type="Proteomes" id="UP001178508"/>
    </source>
</evidence>
<protein>
    <submittedName>
        <fullName evidence="2">Uncharacterized protein</fullName>
    </submittedName>
</protein>
<evidence type="ECO:0000313" key="2">
    <source>
        <dbReference type="EMBL" id="CAJ1066871.1"/>
    </source>
</evidence>
<keyword evidence="3" id="KW-1185">Reference proteome</keyword>
<dbReference type="EMBL" id="OY660874">
    <property type="protein sequence ID" value="CAJ1066871.1"/>
    <property type="molecule type" value="Genomic_DNA"/>
</dbReference>
<name>A0AAV1G1V0_XYRNO</name>
<feature type="region of interest" description="Disordered" evidence="1">
    <location>
        <begin position="30"/>
        <end position="92"/>
    </location>
</feature>
<organism evidence="2 3">
    <name type="scientific">Xyrichtys novacula</name>
    <name type="common">Pearly razorfish</name>
    <name type="synonym">Hemipteronotus novacula</name>
    <dbReference type="NCBI Taxonomy" id="13765"/>
    <lineage>
        <taxon>Eukaryota</taxon>
        <taxon>Metazoa</taxon>
        <taxon>Chordata</taxon>
        <taxon>Craniata</taxon>
        <taxon>Vertebrata</taxon>
        <taxon>Euteleostomi</taxon>
        <taxon>Actinopterygii</taxon>
        <taxon>Neopterygii</taxon>
        <taxon>Teleostei</taxon>
        <taxon>Neoteleostei</taxon>
        <taxon>Acanthomorphata</taxon>
        <taxon>Eupercaria</taxon>
        <taxon>Labriformes</taxon>
        <taxon>Labridae</taxon>
        <taxon>Xyrichtys</taxon>
    </lineage>
</organism>
<feature type="compositionally biased region" description="Low complexity" evidence="1">
    <location>
        <begin position="30"/>
        <end position="40"/>
    </location>
</feature>
<sequence>MCPLTLTGVGRLNIGLSSSAPPGTLVLLATTSPSSEAAPTSPLPPGLGGTPTSAHCASSSLLSRHAPIARPVAPTWPGSARTADQDRPPHPLQISQFESSRVQMPHNHQYELNSDITFLFLYLHRANTLLL</sequence>